<dbReference type="InterPro" id="IPR000866">
    <property type="entry name" value="AhpC/TSA"/>
</dbReference>
<name>A0A0K2GCU1_NITMO</name>
<feature type="domain" description="Thioredoxin" evidence="12">
    <location>
        <begin position="2"/>
        <end position="157"/>
    </location>
</feature>
<dbReference type="EC" id="1.11.1.26" evidence="3"/>
<evidence type="ECO:0000313" key="13">
    <source>
        <dbReference type="EMBL" id="ALA58684.1"/>
    </source>
</evidence>
<dbReference type="InterPro" id="IPR013766">
    <property type="entry name" value="Thioredoxin_domain"/>
</dbReference>
<sequence length="188" mass="20772">MPMIGQTIPEGTYQTYHRQDIQPVTLQSYRGRWLVLVFYPGDFTFICPTELEELGSLYGEFQKLDAEVLGVSTDSVYVHKAWHDTSPAVKGLPFPLVADSGGRLAQKLGVYLAQEGVALRGSFIFDPDGKLCAYEVHNNSIGRNMEELLRKLQAAAFVRENGGVEVCPAGWKPGERTLKPGLDLVGKI</sequence>
<accession>A0A0K2GCU1</accession>
<evidence type="ECO:0000256" key="5">
    <source>
        <dbReference type="ARBA" id="ARBA00022559"/>
    </source>
</evidence>
<dbReference type="SUPFAM" id="SSF52833">
    <property type="entry name" value="Thioredoxin-like"/>
    <property type="match status" value="1"/>
</dbReference>
<keyword evidence="8" id="KW-0676">Redox-active center</keyword>
<evidence type="ECO:0000259" key="12">
    <source>
        <dbReference type="PROSITE" id="PS51352"/>
    </source>
</evidence>
<reference evidence="13 14" key="1">
    <citation type="journal article" date="2015" name="Proc. Natl. Acad. Sci. U.S.A.">
        <title>Expanded metabolic versatility of ubiquitous nitrite-oxidizing bacteria from the genus Nitrospira.</title>
        <authorList>
            <person name="Koch H."/>
            <person name="Lucker S."/>
            <person name="Albertsen M."/>
            <person name="Kitzinger K."/>
            <person name="Herbold C."/>
            <person name="Spieck E."/>
            <person name="Nielsen P.H."/>
            <person name="Wagner M."/>
            <person name="Daims H."/>
        </authorList>
    </citation>
    <scope>NUCLEOTIDE SEQUENCE [LARGE SCALE GENOMIC DNA]</scope>
    <source>
        <strain evidence="13 14">NSP M-1</strain>
    </source>
</reference>
<dbReference type="GO" id="GO:0102039">
    <property type="term" value="F:NADH-dependent peroxiredoxin activity"/>
    <property type="evidence" value="ECO:0007669"/>
    <property type="project" value="UniProtKB-EC"/>
</dbReference>
<keyword evidence="5 13" id="KW-0575">Peroxidase</keyword>
<organism evidence="13 14">
    <name type="scientific">Nitrospira moscoviensis</name>
    <dbReference type="NCBI Taxonomy" id="42253"/>
    <lineage>
        <taxon>Bacteria</taxon>
        <taxon>Pseudomonadati</taxon>
        <taxon>Nitrospirota</taxon>
        <taxon>Nitrospiria</taxon>
        <taxon>Nitrospirales</taxon>
        <taxon>Nitrospiraceae</taxon>
        <taxon>Nitrospira</taxon>
    </lineage>
</organism>
<evidence type="ECO:0000256" key="2">
    <source>
        <dbReference type="ARBA" id="ARBA00011654"/>
    </source>
</evidence>
<dbReference type="EMBL" id="CP011801">
    <property type="protein sequence ID" value="ALA58684.1"/>
    <property type="molecule type" value="Genomic_DNA"/>
</dbReference>
<evidence type="ECO:0000256" key="9">
    <source>
        <dbReference type="ARBA" id="ARBA00032077"/>
    </source>
</evidence>
<keyword evidence="7 13" id="KW-0560">Oxidoreductase</keyword>
<evidence type="ECO:0000256" key="4">
    <source>
        <dbReference type="ARBA" id="ARBA00017462"/>
    </source>
</evidence>
<keyword evidence="14" id="KW-1185">Reference proteome</keyword>
<dbReference type="GO" id="GO:0008379">
    <property type="term" value="F:thioredoxin peroxidase activity"/>
    <property type="evidence" value="ECO:0007669"/>
    <property type="project" value="TreeGrafter"/>
</dbReference>
<dbReference type="InterPro" id="IPR036249">
    <property type="entry name" value="Thioredoxin-like_sf"/>
</dbReference>
<feature type="active site" description="Cysteine sulfenic acid (-SOH) intermediate; for peroxidase activity" evidence="11">
    <location>
        <position position="47"/>
    </location>
</feature>
<keyword evidence="6" id="KW-0049">Antioxidant</keyword>
<evidence type="ECO:0000256" key="7">
    <source>
        <dbReference type="ARBA" id="ARBA00023002"/>
    </source>
</evidence>
<dbReference type="GO" id="GO:0006979">
    <property type="term" value="P:response to oxidative stress"/>
    <property type="evidence" value="ECO:0007669"/>
    <property type="project" value="TreeGrafter"/>
</dbReference>
<dbReference type="InterPro" id="IPR024706">
    <property type="entry name" value="Peroxiredoxin_AhpC-typ"/>
</dbReference>
<evidence type="ECO:0000256" key="3">
    <source>
        <dbReference type="ARBA" id="ARBA00013021"/>
    </source>
</evidence>
<dbReference type="CDD" id="cd03015">
    <property type="entry name" value="PRX_Typ2cys"/>
    <property type="match status" value="1"/>
</dbReference>
<dbReference type="PANTHER" id="PTHR10681:SF121">
    <property type="entry name" value="ALKYL HYDROPEROXIDE REDUCTASE C"/>
    <property type="match status" value="1"/>
</dbReference>
<dbReference type="PIRSF" id="PIRSF000239">
    <property type="entry name" value="AHPC"/>
    <property type="match status" value="1"/>
</dbReference>
<dbReference type="Proteomes" id="UP000069205">
    <property type="component" value="Chromosome"/>
</dbReference>
<dbReference type="GO" id="GO:0045454">
    <property type="term" value="P:cell redox homeostasis"/>
    <property type="evidence" value="ECO:0007669"/>
    <property type="project" value="TreeGrafter"/>
</dbReference>
<protein>
    <recommendedName>
        <fullName evidence="4">Alkyl hydroperoxide reductase C</fullName>
        <ecNumber evidence="3">1.11.1.26</ecNumber>
    </recommendedName>
    <alternativeName>
        <fullName evidence="9">Peroxiredoxin</fullName>
    </alternativeName>
</protein>
<dbReference type="PROSITE" id="PS51352">
    <property type="entry name" value="THIOREDOXIN_2"/>
    <property type="match status" value="1"/>
</dbReference>
<dbReference type="RefSeq" id="WP_053379818.1">
    <property type="nucleotide sequence ID" value="NZ_CP011801.1"/>
</dbReference>
<dbReference type="GO" id="GO:0005829">
    <property type="term" value="C:cytosol"/>
    <property type="evidence" value="ECO:0007669"/>
    <property type="project" value="TreeGrafter"/>
</dbReference>
<evidence type="ECO:0000256" key="6">
    <source>
        <dbReference type="ARBA" id="ARBA00022862"/>
    </source>
</evidence>
<comment type="subunit">
    <text evidence="2">Homodimer; disulfide-linked, upon oxidation. 5 homodimers assemble to form a ring-like decamer.</text>
</comment>
<comment type="similarity">
    <text evidence="1">Belongs to the peroxiredoxin family. AhpC/Prx1 subfamily.</text>
</comment>
<evidence type="ECO:0000256" key="10">
    <source>
        <dbReference type="ARBA" id="ARBA00047572"/>
    </source>
</evidence>
<dbReference type="Pfam" id="PF10417">
    <property type="entry name" value="1-cysPrx_C"/>
    <property type="match status" value="1"/>
</dbReference>
<dbReference type="STRING" id="42253.NITMOv2_2268"/>
<dbReference type="GO" id="GO:0033554">
    <property type="term" value="P:cellular response to stress"/>
    <property type="evidence" value="ECO:0007669"/>
    <property type="project" value="TreeGrafter"/>
</dbReference>
<evidence type="ECO:0000256" key="11">
    <source>
        <dbReference type="PIRSR" id="PIRSR000239-1"/>
    </source>
</evidence>
<dbReference type="Pfam" id="PF00578">
    <property type="entry name" value="AhpC-TSA"/>
    <property type="match status" value="1"/>
</dbReference>
<dbReference type="PANTHER" id="PTHR10681">
    <property type="entry name" value="THIOREDOXIN PEROXIDASE"/>
    <property type="match status" value="1"/>
</dbReference>
<gene>
    <name evidence="13" type="primary">ahpC</name>
    <name evidence="13" type="ORF">NITMOv2_2268</name>
</gene>
<dbReference type="GO" id="GO:0042744">
    <property type="term" value="P:hydrogen peroxide catabolic process"/>
    <property type="evidence" value="ECO:0007669"/>
    <property type="project" value="TreeGrafter"/>
</dbReference>
<dbReference type="Gene3D" id="3.40.30.10">
    <property type="entry name" value="Glutaredoxin"/>
    <property type="match status" value="1"/>
</dbReference>
<dbReference type="InterPro" id="IPR050217">
    <property type="entry name" value="Peroxiredoxin"/>
</dbReference>
<dbReference type="PATRIC" id="fig|42253.5.peg.2234"/>
<dbReference type="KEGG" id="nmv:NITMOv2_2268"/>
<evidence type="ECO:0000256" key="1">
    <source>
        <dbReference type="ARBA" id="ARBA00009796"/>
    </source>
</evidence>
<evidence type="ECO:0000313" key="14">
    <source>
        <dbReference type="Proteomes" id="UP000069205"/>
    </source>
</evidence>
<dbReference type="InterPro" id="IPR019479">
    <property type="entry name" value="Peroxiredoxin_C"/>
</dbReference>
<dbReference type="OrthoDB" id="9812811at2"/>
<proteinExistence type="inferred from homology"/>
<evidence type="ECO:0000256" key="8">
    <source>
        <dbReference type="ARBA" id="ARBA00023284"/>
    </source>
</evidence>
<dbReference type="AlphaFoldDB" id="A0A0K2GCU1"/>
<comment type="catalytic activity">
    <reaction evidence="10">
        <text>a hydroperoxide + NADH + H(+) = an alcohol + NAD(+) + H2O</text>
        <dbReference type="Rhea" id="RHEA:62628"/>
        <dbReference type="ChEBI" id="CHEBI:15377"/>
        <dbReference type="ChEBI" id="CHEBI:15378"/>
        <dbReference type="ChEBI" id="CHEBI:30879"/>
        <dbReference type="ChEBI" id="CHEBI:35924"/>
        <dbReference type="ChEBI" id="CHEBI:57540"/>
        <dbReference type="ChEBI" id="CHEBI:57945"/>
        <dbReference type="EC" id="1.11.1.26"/>
    </reaction>
</comment>